<feature type="region of interest" description="Disordered" evidence="1">
    <location>
        <begin position="251"/>
        <end position="272"/>
    </location>
</feature>
<feature type="transmembrane region" description="Helical" evidence="2">
    <location>
        <begin position="21"/>
        <end position="43"/>
    </location>
</feature>
<evidence type="ECO:0000256" key="1">
    <source>
        <dbReference type="SAM" id="MobiDB-lite"/>
    </source>
</evidence>
<keyword evidence="4" id="KW-1185">Reference proteome</keyword>
<proteinExistence type="predicted"/>
<comment type="caution">
    <text evidence="3">The sequence shown here is derived from an EMBL/GenBank/DDBJ whole genome shotgun (WGS) entry which is preliminary data.</text>
</comment>
<keyword evidence="2" id="KW-1133">Transmembrane helix</keyword>
<dbReference type="Proteomes" id="UP001218218">
    <property type="component" value="Unassembled WGS sequence"/>
</dbReference>
<reference evidence="3" key="1">
    <citation type="submission" date="2023-03" db="EMBL/GenBank/DDBJ databases">
        <title>Massive genome expansion in bonnet fungi (Mycena s.s.) driven by repeated elements and novel gene families across ecological guilds.</title>
        <authorList>
            <consortium name="Lawrence Berkeley National Laboratory"/>
            <person name="Harder C.B."/>
            <person name="Miyauchi S."/>
            <person name="Viragh M."/>
            <person name="Kuo A."/>
            <person name="Thoen E."/>
            <person name="Andreopoulos B."/>
            <person name="Lu D."/>
            <person name="Skrede I."/>
            <person name="Drula E."/>
            <person name="Henrissat B."/>
            <person name="Morin E."/>
            <person name="Kohler A."/>
            <person name="Barry K."/>
            <person name="LaButti K."/>
            <person name="Morin E."/>
            <person name="Salamov A."/>
            <person name="Lipzen A."/>
            <person name="Mereny Z."/>
            <person name="Hegedus B."/>
            <person name="Baldrian P."/>
            <person name="Stursova M."/>
            <person name="Weitz H."/>
            <person name="Taylor A."/>
            <person name="Grigoriev I.V."/>
            <person name="Nagy L.G."/>
            <person name="Martin F."/>
            <person name="Kauserud H."/>
        </authorList>
    </citation>
    <scope>NUCLEOTIDE SEQUENCE</scope>
    <source>
        <strain evidence="3">CBHHK002</strain>
    </source>
</reference>
<feature type="transmembrane region" description="Helical" evidence="2">
    <location>
        <begin position="139"/>
        <end position="161"/>
    </location>
</feature>
<dbReference type="AlphaFoldDB" id="A0AAD7EQJ5"/>
<evidence type="ECO:0000256" key="2">
    <source>
        <dbReference type="SAM" id="Phobius"/>
    </source>
</evidence>
<feature type="transmembrane region" description="Helical" evidence="2">
    <location>
        <begin position="55"/>
        <end position="75"/>
    </location>
</feature>
<dbReference type="EMBL" id="JARIHO010000021">
    <property type="protein sequence ID" value="KAJ7346378.1"/>
    <property type="molecule type" value="Genomic_DNA"/>
</dbReference>
<sequence length="272" mass="29952">MASEIRLYKRQKSLKRPSTSCCLFIAARYIGLIYVIWVTNVFFVKWASLEVCRRIAPVGGILRGFLSSLSAAIFVRRTWVIWARNRPALTSTGGCTDVSRGTGPYALVNLIFDTVVCSLGTYKLLKNVKGGQSRISTVLLADGIIYFVIAVTIQATNLAFLLSPDPAVQGTFLTMQTITTAILGQRISKPSYHFPGRTHDKHGIQPLGLDADARPLRFRLARTRALGGMGMGCGVQADQVELSMMKIEVNTSKHVHEDESLPGMEKPDTEYP</sequence>
<feature type="compositionally biased region" description="Basic and acidic residues" evidence="1">
    <location>
        <begin position="254"/>
        <end position="272"/>
    </location>
</feature>
<keyword evidence="2" id="KW-0472">Membrane</keyword>
<name>A0AAD7EQJ5_9AGAR</name>
<gene>
    <name evidence="3" type="ORF">DFH08DRAFT_810214</name>
</gene>
<evidence type="ECO:0000313" key="4">
    <source>
        <dbReference type="Proteomes" id="UP001218218"/>
    </source>
</evidence>
<protein>
    <submittedName>
        <fullName evidence="3">Uncharacterized protein</fullName>
    </submittedName>
</protein>
<evidence type="ECO:0000313" key="3">
    <source>
        <dbReference type="EMBL" id="KAJ7346378.1"/>
    </source>
</evidence>
<accession>A0AAD7EQJ5</accession>
<organism evidence="3 4">
    <name type="scientific">Mycena albidolilacea</name>
    <dbReference type="NCBI Taxonomy" id="1033008"/>
    <lineage>
        <taxon>Eukaryota</taxon>
        <taxon>Fungi</taxon>
        <taxon>Dikarya</taxon>
        <taxon>Basidiomycota</taxon>
        <taxon>Agaricomycotina</taxon>
        <taxon>Agaricomycetes</taxon>
        <taxon>Agaricomycetidae</taxon>
        <taxon>Agaricales</taxon>
        <taxon>Marasmiineae</taxon>
        <taxon>Mycenaceae</taxon>
        <taxon>Mycena</taxon>
    </lineage>
</organism>
<keyword evidence="2" id="KW-0812">Transmembrane</keyword>